<gene>
    <name evidence="2" type="ORF">ERS686654_00089</name>
</gene>
<dbReference type="EMBL" id="FAVB01000001">
    <property type="protein sequence ID" value="CUU68519.1"/>
    <property type="molecule type" value="Genomic_DNA"/>
</dbReference>
<dbReference type="PANTHER" id="PTHR35894:SF1">
    <property type="entry name" value="PHOSPHORIBULOKINASE _ URIDINE KINASE FAMILY"/>
    <property type="match status" value="1"/>
</dbReference>
<keyword evidence="3" id="KW-1185">Reference proteome</keyword>
<comment type="caution">
    <text evidence="2">The sequence shown here is derived from an EMBL/GenBank/DDBJ whole genome shotgun (WGS) entry which is preliminary data.</text>
</comment>
<dbReference type="InterPro" id="IPR003593">
    <property type="entry name" value="AAA+_ATPase"/>
</dbReference>
<dbReference type="SMART" id="SM00382">
    <property type="entry name" value="AAA"/>
    <property type="match status" value="1"/>
</dbReference>
<dbReference type="InterPro" id="IPR027417">
    <property type="entry name" value="P-loop_NTPase"/>
</dbReference>
<evidence type="ECO:0000313" key="3">
    <source>
        <dbReference type="Proteomes" id="UP000052237"/>
    </source>
</evidence>
<proteinExistence type="predicted"/>
<protein>
    <submittedName>
        <fullName evidence="2">Phosphoribosylaminoimidazole carboxylase</fullName>
        <ecNumber evidence="2">4.1.1.21</ecNumber>
    </submittedName>
</protein>
<name>A0A0S4S357_CAMHY</name>
<dbReference type="SUPFAM" id="SSF52540">
    <property type="entry name" value="P-loop containing nucleoside triphosphate hydrolases"/>
    <property type="match status" value="1"/>
</dbReference>
<reference evidence="2 3" key="1">
    <citation type="submission" date="2015-11" db="EMBL/GenBank/DDBJ databases">
        <authorList>
            <consortium name="Pathogen Informatics"/>
        </authorList>
    </citation>
    <scope>NUCLEOTIDE SEQUENCE [LARGE SCALE GENOMIC DNA]</scope>
    <source>
        <strain evidence="2 3">006A-0059</strain>
    </source>
</reference>
<keyword evidence="2" id="KW-0456">Lyase</keyword>
<accession>A0A0S4S357</accession>
<dbReference type="AlphaFoldDB" id="A0A0S4S357"/>
<organism evidence="2 3">
    <name type="scientific">Campylobacter hyointestinalis subsp. hyointestinalis</name>
    <dbReference type="NCBI Taxonomy" id="91352"/>
    <lineage>
        <taxon>Bacteria</taxon>
        <taxon>Pseudomonadati</taxon>
        <taxon>Campylobacterota</taxon>
        <taxon>Epsilonproteobacteria</taxon>
        <taxon>Campylobacterales</taxon>
        <taxon>Campylobacteraceae</taxon>
        <taxon>Campylobacter</taxon>
    </lineage>
</organism>
<dbReference type="RefSeq" id="WP_059434433.1">
    <property type="nucleotide sequence ID" value="NZ_FAUY01000002.1"/>
</dbReference>
<dbReference type="Pfam" id="PF13401">
    <property type="entry name" value="AAA_22"/>
    <property type="match status" value="1"/>
</dbReference>
<dbReference type="Gene3D" id="3.40.50.300">
    <property type="entry name" value="P-loop containing nucleotide triphosphate hydrolases"/>
    <property type="match status" value="1"/>
</dbReference>
<evidence type="ECO:0000259" key="1">
    <source>
        <dbReference type="SMART" id="SM00382"/>
    </source>
</evidence>
<dbReference type="InterPro" id="IPR049945">
    <property type="entry name" value="AAA_22"/>
</dbReference>
<dbReference type="EC" id="4.1.1.21" evidence="2"/>
<dbReference type="GO" id="GO:0016887">
    <property type="term" value="F:ATP hydrolysis activity"/>
    <property type="evidence" value="ECO:0007669"/>
    <property type="project" value="InterPro"/>
</dbReference>
<sequence>MNNRYTKIKDIFLEDNGVFDYINLDKSTLTYHKILSALKKPLKLILFYGKPGSGKTFLLNKIYNDLRSKQDVIFFPQPFFNEKDFIHALCTQIFKQEFEDVNTYEKFIDTYKKSIDQEENILKKQIILLLDEAQLYPDFLIEKIRLLADTRHFKILFTVHKTGNEDVLAKDYFRTRIWESIELLNLVDDEVGLYIEKKLLYHNEHSFFSMYKPSHIKLIHKLTNGNLRTLNRLLYKMYEIYEHYEENRPSFINSKYLKTQIVEMAAISSELLDA</sequence>
<feature type="domain" description="AAA+ ATPase" evidence="1">
    <location>
        <begin position="41"/>
        <end position="183"/>
    </location>
</feature>
<dbReference type="GO" id="GO:0004638">
    <property type="term" value="F:phosphoribosylaminoimidazole carboxylase activity"/>
    <property type="evidence" value="ECO:0007669"/>
    <property type="project" value="UniProtKB-EC"/>
</dbReference>
<dbReference type="InterPro" id="IPR052026">
    <property type="entry name" value="ExeA_AAA_ATPase_DNA-bind"/>
</dbReference>
<dbReference type="PANTHER" id="PTHR35894">
    <property type="entry name" value="GENERAL SECRETION PATHWAY PROTEIN A-RELATED"/>
    <property type="match status" value="1"/>
</dbReference>
<dbReference type="Proteomes" id="UP000052237">
    <property type="component" value="Unassembled WGS sequence"/>
</dbReference>
<evidence type="ECO:0000313" key="2">
    <source>
        <dbReference type="EMBL" id="CUU68519.1"/>
    </source>
</evidence>